<dbReference type="GO" id="GO:0005524">
    <property type="term" value="F:ATP binding"/>
    <property type="evidence" value="ECO:0007669"/>
    <property type="project" value="UniProtKB-KW"/>
</dbReference>
<keyword evidence="8" id="KW-1185">Reference proteome</keyword>
<keyword evidence="3" id="KW-0547">Nucleotide-binding</keyword>
<keyword evidence="4" id="KW-0418">Kinase</keyword>
<dbReference type="InterPro" id="IPR050117">
    <property type="entry name" value="MAPK"/>
</dbReference>
<dbReference type="EMBL" id="BTSY01000004">
    <property type="protein sequence ID" value="GMT24563.1"/>
    <property type="molecule type" value="Genomic_DNA"/>
</dbReference>
<keyword evidence="1" id="KW-0723">Serine/threonine-protein kinase</keyword>
<evidence type="ECO:0000256" key="3">
    <source>
        <dbReference type="ARBA" id="ARBA00022741"/>
    </source>
</evidence>
<reference evidence="7" key="1">
    <citation type="submission" date="2023-10" db="EMBL/GenBank/DDBJ databases">
        <title>Genome assembly of Pristionchus species.</title>
        <authorList>
            <person name="Yoshida K."/>
            <person name="Sommer R.J."/>
        </authorList>
    </citation>
    <scope>NUCLEOTIDE SEQUENCE</scope>
    <source>
        <strain evidence="7">RS5133</strain>
    </source>
</reference>
<comment type="caution">
    <text evidence="7">The sequence shown here is derived from an EMBL/GenBank/DDBJ whole genome shotgun (WGS) entry which is preliminary data.</text>
</comment>
<dbReference type="PANTHER" id="PTHR24055">
    <property type="entry name" value="MITOGEN-ACTIVATED PROTEIN KINASE"/>
    <property type="match status" value="1"/>
</dbReference>
<dbReference type="SUPFAM" id="SSF56112">
    <property type="entry name" value="Protein kinase-like (PK-like)"/>
    <property type="match status" value="1"/>
</dbReference>
<evidence type="ECO:0000256" key="5">
    <source>
        <dbReference type="ARBA" id="ARBA00022840"/>
    </source>
</evidence>
<dbReference type="GO" id="GO:0004674">
    <property type="term" value="F:protein serine/threonine kinase activity"/>
    <property type="evidence" value="ECO:0007669"/>
    <property type="project" value="UniProtKB-KW"/>
</dbReference>
<gene>
    <name evidence="7" type="ORF">PFISCL1PPCAC_15860</name>
</gene>
<dbReference type="FunFam" id="1.10.510.10:FF:000624">
    <property type="entry name" value="Mitogen-activated protein kinase"/>
    <property type="match status" value="1"/>
</dbReference>
<name>A0AAV5W1I9_9BILA</name>
<protein>
    <recommendedName>
        <fullName evidence="6">Protein kinase domain-containing protein</fullName>
    </recommendedName>
</protein>
<feature type="non-terminal residue" evidence="7">
    <location>
        <position position="1"/>
    </location>
</feature>
<evidence type="ECO:0000313" key="8">
    <source>
        <dbReference type="Proteomes" id="UP001432322"/>
    </source>
</evidence>
<dbReference type="SMART" id="SM00220">
    <property type="entry name" value="S_TKc"/>
    <property type="match status" value="1"/>
</dbReference>
<evidence type="ECO:0000313" key="7">
    <source>
        <dbReference type="EMBL" id="GMT24563.1"/>
    </source>
</evidence>
<dbReference type="Proteomes" id="UP001432322">
    <property type="component" value="Unassembled WGS sequence"/>
</dbReference>
<organism evidence="7 8">
    <name type="scientific">Pristionchus fissidentatus</name>
    <dbReference type="NCBI Taxonomy" id="1538716"/>
    <lineage>
        <taxon>Eukaryota</taxon>
        <taxon>Metazoa</taxon>
        <taxon>Ecdysozoa</taxon>
        <taxon>Nematoda</taxon>
        <taxon>Chromadorea</taxon>
        <taxon>Rhabditida</taxon>
        <taxon>Rhabditina</taxon>
        <taxon>Diplogasteromorpha</taxon>
        <taxon>Diplogasteroidea</taxon>
        <taxon>Neodiplogasteridae</taxon>
        <taxon>Pristionchus</taxon>
    </lineage>
</organism>
<evidence type="ECO:0000256" key="2">
    <source>
        <dbReference type="ARBA" id="ARBA00022679"/>
    </source>
</evidence>
<sequence length="266" mass="30162">AEHVFSLLSYRKMLSQLLRALKFLHSANVIHRDLKPENIAINLKGHLILLDFGLARAKDENCQATKNAGTSFYRAIEATSYDNSDRPLIYNEKADMWSVGAILCEMIMGTPIFDYCAPVLRAIDLCGPVPDHVINQIGDSSQVPPGEDENQTAKMKYQDLLRTRSRGAKRIDFLAHLSSSKSRSWLHDDVVKIGKDLKDFIDRTLVCDHEKRMSVDEALVHPFLVQFRDSDREKIAEKAMIDDAPSTIEKCKEKIFDLIRESTIEG</sequence>
<dbReference type="InterPro" id="IPR011009">
    <property type="entry name" value="Kinase-like_dom_sf"/>
</dbReference>
<dbReference type="InterPro" id="IPR000719">
    <property type="entry name" value="Prot_kinase_dom"/>
</dbReference>
<keyword evidence="2" id="KW-0808">Transferase</keyword>
<dbReference type="PROSITE" id="PS50011">
    <property type="entry name" value="PROTEIN_KINASE_DOM"/>
    <property type="match status" value="1"/>
</dbReference>
<evidence type="ECO:0000259" key="6">
    <source>
        <dbReference type="PROSITE" id="PS50011"/>
    </source>
</evidence>
<dbReference type="Gene3D" id="1.10.510.10">
    <property type="entry name" value="Transferase(Phosphotransferase) domain 1"/>
    <property type="match status" value="1"/>
</dbReference>
<accession>A0AAV5W1I9</accession>
<dbReference type="Pfam" id="PF00069">
    <property type="entry name" value="Pkinase"/>
    <property type="match status" value="1"/>
</dbReference>
<proteinExistence type="predicted"/>
<dbReference type="AlphaFoldDB" id="A0AAV5W1I9"/>
<keyword evidence="5" id="KW-0067">ATP-binding</keyword>
<feature type="domain" description="Protein kinase" evidence="6">
    <location>
        <begin position="1"/>
        <end position="224"/>
    </location>
</feature>
<evidence type="ECO:0000256" key="1">
    <source>
        <dbReference type="ARBA" id="ARBA00022527"/>
    </source>
</evidence>
<evidence type="ECO:0000256" key="4">
    <source>
        <dbReference type="ARBA" id="ARBA00022777"/>
    </source>
</evidence>